<dbReference type="Pfam" id="PF05345">
    <property type="entry name" value="He_PIG"/>
    <property type="match status" value="1"/>
</dbReference>
<dbReference type="Pfam" id="PF19116">
    <property type="entry name" value="DUF5801"/>
    <property type="match status" value="1"/>
</dbReference>
<dbReference type="Pfam" id="PF17963">
    <property type="entry name" value="Big_9"/>
    <property type="match status" value="4"/>
</dbReference>
<feature type="region of interest" description="Disordered" evidence="1">
    <location>
        <begin position="2803"/>
        <end position="2823"/>
    </location>
</feature>
<feature type="domain" description="DUF5801" evidence="3">
    <location>
        <begin position="1746"/>
        <end position="1883"/>
    </location>
</feature>
<feature type="compositionally biased region" description="Low complexity" evidence="1">
    <location>
        <begin position="83"/>
        <end position="99"/>
    </location>
</feature>
<evidence type="ECO:0000259" key="3">
    <source>
        <dbReference type="Pfam" id="PF19116"/>
    </source>
</evidence>
<dbReference type="STRING" id="1002526.SAMN05216578_10735"/>
<accession>A0A1I6BVN8</accession>
<dbReference type="GO" id="GO:0016020">
    <property type="term" value="C:membrane"/>
    <property type="evidence" value="ECO:0007669"/>
    <property type="project" value="InterPro"/>
</dbReference>
<dbReference type="Pfam" id="PF17803">
    <property type="entry name" value="Cadherin_4"/>
    <property type="match status" value="1"/>
</dbReference>
<feature type="region of interest" description="Disordered" evidence="1">
    <location>
        <begin position="79"/>
        <end position="103"/>
    </location>
</feature>
<dbReference type="NCBIfam" id="NF012211">
    <property type="entry name" value="tand_rpt_95"/>
    <property type="match status" value="2"/>
</dbReference>
<sequence>MNTLATVVTLTGRAWAVTADGQRRKLKEGDRLRGDEMLVTEPGARVDLDFDNNQMLTFLGEQQQNIGEAIEFAQAELPPSAPRPAAEGRQQPQAQPAQADVEPEGHKFVQLVRINEIIEADGITPLTIARIQEVLRPLGMSLPERVYDLDEWREHRGGDERYEDAPAARHPGLTVELQGAGPDGIYSEAEIGTDGTVPAEVTLDDKVRVGDRLVIKDGKGNILLDRPVTQNDLDNGVTVEVPVVPGDRNVTVEATVTTPRGYTGQDRDDKPVDNLPPDEVTTLPPQDSEDAESISLDLGSYFEDNVDGKDLTYDVTGLPPGLSFDPDTGIITGTIDRSASQGGPDDDGIYKVTVTITDKVGNQTTIDFDWTVTNPEPEARDDRQTIDEDTVATGNVLTGAGNDPGVDGSDSDPDGDDLTVTSFTIGNDPTVYPADGTPVSVEDADGNLIGEITLNENGDYSFTPVPDWNGSVPDIHYTISDGEGGEDEARLSITVAPVNDPVELENIPDPNDPNDPGYPAVNDPTDPNDPARGNANDHVVFESALPGGSDQSSNQADLKVESSFTINAPDGLHGSQGLVLTYTNINGESRTLNLGKKQIEQLGSNNQTVDTQYGKLVLNGHTLNADGTISIDYEYTLERAPEVGGDHVDDRINIAVRDSDAHHPSDTDSKDLVIRIIDDAPVARNDANGIDEDTAVPVTGNVIANGSTGDVADTQGADGARVTGVTAGDQTGGGHVADGGVAGNIIGDYGTLVLNADGSYSYELDNSNLAVQGLHPDDAPLTDVFTYTITDADGDQSTATLTITVNGSNDGVTVTVPDPNDPADPNYPTVNDPADPNDPARGNVNDHVVFESGLAGGSATNADDTRVVSSFTLSALDGLDDTAAITIEVAGNSLTLSKAEVEDLLNNNQSITTEYGELLLNGYTLNADGSITIDYEYTLTSAPDNTGGNGVHTDDTIRITVNDRDTDSDSQDLVIRIIDDAPVARDDANAIDEDETSVSGNVIAGSMTGDVADTEGADGATVTAIVSDNDATSTATTNADGDLVIEGEYGTLTIQPNGEYEYVLNNDNAEVNKLKDGETLTEEFTYTLTDTDGDSDTARLTITINGRTDASPSIVPEDDNGNGAIDGHNTVNESGLAGGSTAGDGSNIVDGTIQISAGDGLGSITIGGQSFTLAELQALSAGSPSAAIAVEGGTLVLTGFTPGTSVGGVPTSGTLQYTYTLTGERTHSTQGNDDVLLNIPLSVTDAGNETVDGTLTIQVVDDVPTAADDTADVAAGTFELVQDGNVLDNDAKGADGARVTGIQHADDASVTSVPGTGNLVIDGAYGKLTIHSDGSYSYQRNPGTEGGVEDVFEYTITDGDGDTSSASLTISIADSAPTVTIPSAGGATTTVHESGLPDGSDNIPDRATTSGSIEFNSADGLGTVSLGGHTLTEIDQTFSTTGPAGSLTARYEYDPVTGKGTIHYSYTLEETTSGDNTSASFPVEITDQDGDAAPSGNLVINIVDDTPTAAPDQATVTEGATLTVDAANGVLENDAAGADGWHDSGNAVVDVTSNNQPSNTASTVGGVLVIQGEYGTLTIAPDGSYTYESRANAVTGDEQDVFTYTVRDADGDETTATLTINISDVTGISRDTTGTVDEAGLPAGSDASSDKETTGGSLNLADGWTVDPSSVGNQSSGIGTLTINADGSYSYELTSRTEDVAGVEETDTFTYTARDQYGNTVINTVTITIIDDVPSVTLTGNALGEVQVDETTLGDSASADFSGAFTHHFGADGDNGDGLVYTLEVDTAATGLLDTETGDPIVLVASPDGLTVTGHVGDDSGPAAFTISVDANGEVTLTQNRPLKHSDPNNHDDVLTLPAGSLKLTATATDGDGDTDSASVDIGGRFSFRDDGPTIGAAPAPGVVDEAYLTTGSGDGTAGLSTETGADLDVDFGSDGQGSLVFSEDQVALRNWLDASGNTDITITGTGTDVLSGTRGGQEIFTVTLTVNASGQASYHFELKGALLHRSHTQDHELTFSYEAVDGDGDRANGTFRVDVKDDEPRTKITIDVDEDDANGPFTTSADATQDNTTISMTAGGPALSGTLNGNDLDYDVDHGTVTVHEDGRITYTPNPDYSNHGSPDKFYVTVTEDDGTSQTIEVTVNVIPVADAPELTVDTSSVTTNEDEAIALGLNAPKTTDDDDQNGSGTAGDNPERLGPITLSGFPAGAQLLDGTVSDSPLHTFDGTGSVTIVISDNVDGPHFNGATGTLTLTTAQYEALKVLPPAESSANFTVDVSVISYEVDESGNPLTTDVNGDPIDGAESTVSVTVNVQAVTDGIDLTIHNGDDNYVDADSTANAVTLPAFDEDGSINLKDYLQITLDETGDGNSGADTDGSEQRWFEVSGLPVGSTVNGTEITSVGQSVRVDIPNDYNGASPSLPDIVIQPPADFSGDLDGVRVTLYAQDRDSDGPNPLGTQISDSVYLNLRINPQGGDVAADDVTTEEDTAVAFLKHVRVTDTGTGNEIITEVEFSLPDGWVLVDKPAGEGTGWAMTGSGTTVDPYIISSLNGTDLKEVLGDFTVLPPAHSSKDEDIVVRVTSTDTNTVGGNSVPHSDWRDLTIKVEVTPKGERVENIGNPDRDTDGNNNPDLTMTPGRDYTTPGEEDEWFMLGQEAGFNLKDGWSNEDGRGVENGGTAGSGSEQTFALLTPNLIAGDGSQADATGSEFQWGPVVGPDGARQFSEVFGGDPIEVPIEYLNTLEFKAAPHFSGMFEIKVQAKTVDYDEDYPGDESRADVQVSGDATLTNILIAPKADTVTATVTARVEGDEDERMPLSIRPKSSDPSESFEVDIDGIPDGATLWYDGVELTSDADTSAWPNISITDNGDGTWKVEFTDFDPSKGAAMEIRAPQDSNEPFDLDIAIRSVDELHIPNPGGTPDPITHRDVSSDYPLTITVAPKGIADEAIIDLIDYDDPITGVDPFTEADVDAAGGVMLSALIVNAELKDNDGSETLTFKISGLPDGFSIEGATFMGGSGTAREWSLTKAQLAGAKLVTPPNFNGSQTFDFYSVTTEDDNHSLTEQHSVELRVSPSPEATINLEASIDEDVSTRLDFSIQHRNGDNDEVLEEVWISAADLAALAALGDLNLTYGQNGPSLAAAAADAGNTSVVLDNGWYKLTGVAIDHVYAQGRENWHGDASFGVHYVIRDPALDSSVSDVSEGFDGTYEVTVNPITDQVTLVDPADISLDSPGNTGITLEIGNTGADYDGSEQLTRIILEHVPEGVVVVGTADYDVDFVGDGTWVLIPSGGSFTGLLTTSIALQVYGRAGELNDHQIRVTVVTEDAGNGAESRASTEVGLTTNFAGGGPDAPAIIERWEQTSFEPTEDVAFNLGQAIDAKIDATGVTNSGFTITLTDLPPGTQVTGMTRTMVNGEEVWSVSGQGGDAELQSLLSSITVTPPLDWNSNKGPFEYNARLTTHTPTGGLAQAELAVDQTVIPVTDHAAISIDMPAVDEGNDLAISINVSNPSDDPDWELIDGNLYLELDESGMSAGGGMLLDASGNPLIPAPDGRYIIENVTPGTPINLTYRPSGPYVSGSISLEASVTGQENGAAGLLETTVSQQGDVNPINNGYDFDVNTSSGDEAPVAADKEHAIRLNITGNGLVDDDGSESITAILLKNLPNDFLVFVGEDAASAIQVEMANNAGGSGTNTWVLEPGADGNLPPYIAILPPKNWNGTLEDLELTVISGEGSRSDRATDTRTFNLEVNPVANGLAINPTPSFGREGEIIGLNLNARFEDLRQAGTTDESVERATVELKGLGEHAAIYIGGNLIMDRVTYDEVNDVYTITGLTQDELDQLGFVQAAGDINNLQVRARTEEYDESTGQPVAGVEPSDWTHGTDDVWAGAPVSTNITAQFGTSGADELLWTGQGILNGRGGDDTVQLRFGESLEGSDLAAHLRNIEMIDLSIEGENRIEGLKVEDVLAMTDDRDTLKIFGDSEDAVSLDDPSAWTHTGEETEEGKTFNVYEGGGATLWVEQGVIID</sequence>
<evidence type="ECO:0000313" key="5">
    <source>
        <dbReference type="Proteomes" id="UP000242815"/>
    </source>
</evidence>
<dbReference type="InterPro" id="IPR015919">
    <property type="entry name" value="Cadherin-like_sf"/>
</dbReference>
<dbReference type="Gene3D" id="2.60.40.1200">
    <property type="match status" value="1"/>
</dbReference>
<dbReference type="Proteomes" id="UP000242815">
    <property type="component" value="Unassembled WGS sequence"/>
</dbReference>
<proteinExistence type="predicted"/>
<dbReference type="InterPro" id="IPR043824">
    <property type="entry name" value="DUF5801"/>
</dbReference>
<dbReference type="InterPro" id="IPR013783">
    <property type="entry name" value="Ig-like_fold"/>
</dbReference>
<feature type="compositionally biased region" description="Low complexity" evidence="1">
    <location>
        <begin position="820"/>
        <end position="829"/>
    </location>
</feature>
<gene>
    <name evidence="4" type="ORF">SAMN05216578_10735</name>
</gene>
<dbReference type="GO" id="GO:0005509">
    <property type="term" value="F:calcium ion binding"/>
    <property type="evidence" value="ECO:0007669"/>
    <property type="project" value="InterPro"/>
</dbReference>
<name>A0A1I6BVN8_9GAMM</name>
<feature type="region of interest" description="Disordered" evidence="1">
    <location>
        <begin position="2608"/>
        <end position="2631"/>
    </location>
</feature>
<dbReference type="OrthoDB" id="5192166at2"/>
<feature type="region of interest" description="Disordered" evidence="1">
    <location>
        <begin position="498"/>
        <end position="536"/>
    </location>
</feature>
<feature type="region of interest" description="Disordered" evidence="1">
    <location>
        <begin position="257"/>
        <end position="291"/>
    </location>
</feature>
<feature type="region of interest" description="Disordered" evidence="1">
    <location>
        <begin position="393"/>
        <end position="417"/>
    </location>
</feature>
<feature type="domain" description="RapA2 cadherin-like" evidence="2">
    <location>
        <begin position="675"/>
        <end position="762"/>
    </location>
</feature>
<evidence type="ECO:0000256" key="1">
    <source>
        <dbReference type="SAM" id="MobiDB-lite"/>
    </source>
</evidence>
<feature type="region of interest" description="Disordered" evidence="1">
    <location>
        <begin position="820"/>
        <end position="841"/>
    </location>
</feature>
<organism evidence="4 5">
    <name type="scientific">Halopseudomonas formosensis</name>
    <dbReference type="NCBI Taxonomy" id="1002526"/>
    <lineage>
        <taxon>Bacteria</taxon>
        <taxon>Pseudomonadati</taxon>
        <taxon>Pseudomonadota</taxon>
        <taxon>Gammaproteobacteria</taxon>
        <taxon>Pseudomonadales</taxon>
        <taxon>Pseudomonadaceae</taxon>
        <taxon>Halopseudomonas</taxon>
    </lineage>
</organism>
<feature type="region of interest" description="Disordered" evidence="1">
    <location>
        <begin position="3850"/>
        <end position="3869"/>
    </location>
</feature>
<protein>
    <submittedName>
        <fullName evidence="4">VCBS repeat-containing protein</fullName>
    </submittedName>
</protein>
<dbReference type="RefSeq" id="WP_090539375.1">
    <property type="nucleotide sequence ID" value="NZ_FOYD01000007.1"/>
</dbReference>
<dbReference type="InterPro" id="IPR040853">
    <property type="entry name" value="RapA2_cadherin-like"/>
</dbReference>
<feature type="region of interest" description="Disordered" evidence="1">
    <location>
        <begin position="1632"/>
        <end position="1656"/>
    </location>
</feature>
<evidence type="ECO:0000259" key="2">
    <source>
        <dbReference type="Pfam" id="PF17803"/>
    </source>
</evidence>
<reference evidence="4 5" key="1">
    <citation type="submission" date="2016-10" db="EMBL/GenBank/DDBJ databases">
        <authorList>
            <person name="de Groot N.N."/>
        </authorList>
    </citation>
    <scope>NUCLEOTIDE SEQUENCE [LARGE SCALE GENOMIC DNA]</scope>
    <source>
        <strain evidence="4 5">JCM 18415</strain>
    </source>
</reference>
<dbReference type="EMBL" id="FOYD01000007">
    <property type="protein sequence ID" value="SFQ85008.1"/>
    <property type="molecule type" value="Genomic_DNA"/>
</dbReference>
<evidence type="ECO:0000313" key="4">
    <source>
        <dbReference type="EMBL" id="SFQ85008.1"/>
    </source>
</evidence>
<dbReference type="NCBIfam" id="TIGR01965">
    <property type="entry name" value="VCBS_repeat"/>
    <property type="match status" value="4"/>
</dbReference>
<feature type="region of interest" description="Disordered" evidence="1">
    <location>
        <begin position="2168"/>
        <end position="2196"/>
    </location>
</feature>
<dbReference type="SUPFAM" id="SSF49313">
    <property type="entry name" value="Cadherin-like"/>
    <property type="match status" value="1"/>
</dbReference>
<feature type="compositionally biased region" description="Basic and acidic residues" evidence="1">
    <location>
        <begin position="2608"/>
        <end position="2620"/>
    </location>
</feature>
<dbReference type="InterPro" id="IPR010221">
    <property type="entry name" value="VCBS_dom"/>
</dbReference>
<dbReference type="Gene3D" id="2.60.40.10">
    <property type="entry name" value="Immunoglobulins"/>
    <property type="match status" value="2"/>
</dbReference>